<dbReference type="InterPro" id="IPR036821">
    <property type="entry name" value="Peptide_deformylase_sf"/>
</dbReference>
<name>A0A0M0GQF5_9BACI</name>
<evidence type="ECO:0000256" key="3">
    <source>
        <dbReference type="ARBA" id="ARBA00022801"/>
    </source>
</evidence>
<dbReference type="Gene3D" id="3.90.45.10">
    <property type="entry name" value="Peptide deformylase"/>
    <property type="match status" value="1"/>
</dbReference>
<evidence type="ECO:0000313" key="9">
    <source>
        <dbReference type="Proteomes" id="UP000037405"/>
    </source>
</evidence>
<proteinExistence type="inferred from homology"/>
<sequence length="161" mass="18178">MAVLPIVMHPDPILVKRCEPVKEFDKKLKKLLDNMYETMIEADGVGLAAPQVGVDLQVAVVDIGDETGTIELINPEIFEHSGEQTDLEGCLSFPGLFGEVSRPYSISFRTQDRKGRWLEGRAEGFLARAIQHEIDHLHGVLFNTKTEKLLTEDELERFEEE</sequence>
<dbReference type="Proteomes" id="UP000037405">
    <property type="component" value="Unassembled WGS sequence"/>
</dbReference>
<feature type="binding site" evidence="6">
    <location>
        <position position="136"/>
    </location>
    <ligand>
        <name>Fe cation</name>
        <dbReference type="ChEBI" id="CHEBI:24875"/>
    </ligand>
</feature>
<dbReference type="EMBL" id="VTEQ01000003">
    <property type="protein sequence ID" value="TYS53928.1"/>
    <property type="molecule type" value="Genomic_DNA"/>
</dbReference>
<feature type="binding site" evidence="6">
    <location>
        <position position="132"/>
    </location>
    <ligand>
        <name>Fe cation</name>
        <dbReference type="ChEBI" id="CHEBI:24875"/>
    </ligand>
</feature>
<comment type="catalytic activity">
    <reaction evidence="6">
        <text>N-terminal N-formyl-L-methionyl-[peptide] + H2O = N-terminal L-methionyl-[peptide] + formate</text>
        <dbReference type="Rhea" id="RHEA:24420"/>
        <dbReference type="Rhea" id="RHEA-COMP:10639"/>
        <dbReference type="Rhea" id="RHEA-COMP:10640"/>
        <dbReference type="ChEBI" id="CHEBI:15377"/>
        <dbReference type="ChEBI" id="CHEBI:15740"/>
        <dbReference type="ChEBI" id="CHEBI:49298"/>
        <dbReference type="ChEBI" id="CHEBI:64731"/>
        <dbReference type="EC" id="3.5.1.88"/>
    </reaction>
</comment>
<dbReference type="InterPro" id="IPR023635">
    <property type="entry name" value="Peptide_deformylase"/>
</dbReference>
<organism evidence="7 9">
    <name type="scientific">Rossellomorea marisflavi</name>
    <dbReference type="NCBI Taxonomy" id="189381"/>
    <lineage>
        <taxon>Bacteria</taxon>
        <taxon>Bacillati</taxon>
        <taxon>Bacillota</taxon>
        <taxon>Bacilli</taxon>
        <taxon>Bacillales</taxon>
        <taxon>Bacillaceae</taxon>
        <taxon>Rossellomorea</taxon>
    </lineage>
</organism>
<dbReference type="GO" id="GO:0046872">
    <property type="term" value="F:metal ion binding"/>
    <property type="evidence" value="ECO:0007669"/>
    <property type="project" value="UniProtKB-KW"/>
</dbReference>
<dbReference type="EC" id="3.5.1.88" evidence="6"/>
<dbReference type="PATRIC" id="fig|189381.12.peg.1502"/>
<evidence type="ECO:0000256" key="2">
    <source>
        <dbReference type="ARBA" id="ARBA00022723"/>
    </source>
</evidence>
<dbReference type="Pfam" id="PF01327">
    <property type="entry name" value="Pep_deformylase"/>
    <property type="match status" value="1"/>
</dbReference>
<comment type="caution">
    <text evidence="7">The sequence shown here is derived from an EMBL/GenBank/DDBJ whole genome shotgun (WGS) entry which is preliminary data.</text>
</comment>
<dbReference type="PANTHER" id="PTHR10458">
    <property type="entry name" value="PEPTIDE DEFORMYLASE"/>
    <property type="match status" value="1"/>
</dbReference>
<dbReference type="Proteomes" id="UP000322997">
    <property type="component" value="Unassembled WGS sequence"/>
</dbReference>
<dbReference type="HAMAP" id="MF_00163">
    <property type="entry name" value="Pep_deformylase"/>
    <property type="match status" value="1"/>
</dbReference>
<dbReference type="STRING" id="189381.GCA_900166615_02921"/>
<evidence type="ECO:0000256" key="4">
    <source>
        <dbReference type="ARBA" id="ARBA00022917"/>
    </source>
</evidence>
<reference evidence="8 10" key="3">
    <citation type="submission" date="2019-08" db="EMBL/GenBank/DDBJ databases">
        <title>Bacillus genomes from the desert of Cuatro Cienegas, Coahuila.</title>
        <authorList>
            <person name="Olmedo-Alvarez G."/>
        </authorList>
    </citation>
    <scope>NUCLEOTIDE SEQUENCE [LARGE SCALE GENOMIC DNA]</scope>
    <source>
        <strain evidence="8 10">CH108_3D</strain>
    </source>
</reference>
<reference evidence="7" key="2">
    <citation type="submission" date="2015-07" db="EMBL/GenBank/DDBJ databases">
        <title>MeaNS - Measles Nucleotide Surveillance Program.</title>
        <authorList>
            <person name="Tran T."/>
            <person name="Druce J."/>
        </authorList>
    </citation>
    <scope>NUCLEOTIDE SEQUENCE</scope>
    <source>
        <strain evidence="7">JCM 11544</strain>
    </source>
</reference>
<dbReference type="FunFam" id="3.90.45.10:FF:000005">
    <property type="entry name" value="Peptide deformylase"/>
    <property type="match status" value="1"/>
</dbReference>
<dbReference type="EMBL" id="LGUE01000001">
    <property type="protein sequence ID" value="KON92155.1"/>
    <property type="molecule type" value="Genomic_DNA"/>
</dbReference>
<dbReference type="GO" id="GO:0006412">
    <property type="term" value="P:translation"/>
    <property type="evidence" value="ECO:0007669"/>
    <property type="project" value="UniProtKB-UniRule"/>
</dbReference>
<accession>A0A0M0GQF5</accession>
<evidence type="ECO:0000313" key="8">
    <source>
        <dbReference type="EMBL" id="TYS53928.1"/>
    </source>
</evidence>
<evidence type="ECO:0000256" key="5">
    <source>
        <dbReference type="ARBA" id="ARBA00023004"/>
    </source>
</evidence>
<protein>
    <recommendedName>
        <fullName evidence="6">Peptide deformylase</fullName>
        <shortName evidence="6">PDF</shortName>
        <ecNumber evidence="6">3.5.1.88</ecNumber>
    </recommendedName>
    <alternativeName>
        <fullName evidence="6">Polypeptide deformylase</fullName>
    </alternativeName>
</protein>
<evidence type="ECO:0000313" key="7">
    <source>
        <dbReference type="EMBL" id="KON92155.1"/>
    </source>
</evidence>
<dbReference type="PRINTS" id="PR01576">
    <property type="entry name" value="PDEFORMYLASE"/>
</dbReference>
<keyword evidence="4 6" id="KW-0648">Protein biosynthesis</keyword>
<reference evidence="9" key="1">
    <citation type="submission" date="2015-07" db="EMBL/GenBank/DDBJ databases">
        <title>Fjat-14235 jcm11544.</title>
        <authorList>
            <person name="Liu B."/>
            <person name="Wang J."/>
            <person name="Zhu Y."/>
            <person name="Liu G."/>
            <person name="Chen Q."/>
            <person name="Chen Z."/>
            <person name="Lan J."/>
            <person name="Che J."/>
            <person name="Ge C."/>
            <person name="Shi H."/>
            <person name="Pan Z."/>
            <person name="Liu X."/>
        </authorList>
    </citation>
    <scope>NUCLEOTIDE SEQUENCE [LARGE SCALE GENOMIC DNA]</scope>
    <source>
        <strain evidence="9">JCM 11544</strain>
    </source>
</reference>
<gene>
    <name evidence="6" type="primary">def</name>
    <name evidence="7" type="ORF">AF331_06775</name>
    <name evidence="8" type="ORF">FZC83_11905</name>
</gene>
<feature type="active site" evidence="6">
    <location>
        <position position="133"/>
    </location>
</feature>
<dbReference type="GO" id="GO:0042586">
    <property type="term" value="F:peptide deformylase activity"/>
    <property type="evidence" value="ECO:0007669"/>
    <property type="project" value="UniProtKB-UniRule"/>
</dbReference>
<dbReference type="OrthoDB" id="9784988at2"/>
<evidence type="ECO:0000313" key="10">
    <source>
        <dbReference type="Proteomes" id="UP000322997"/>
    </source>
</evidence>
<dbReference type="SUPFAM" id="SSF56420">
    <property type="entry name" value="Peptide deformylase"/>
    <property type="match status" value="1"/>
</dbReference>
<dbReference type="NCBIfam" id="TIGR00079">
    <property type="entry name" value="pept_deformyl"/>
    <property type="match status" value="1"/>
</dbReference>
<dbReference type="PIRSF" id="PIRSF004749">
    <property type="entry name" value="Pep_def"/>
    <property type="match status" value="1"/>
</dbReference>
<keyword evidence="9" id="KW-1185">Reference proteome</keyword>
<dbReference type="AlphaFoldDB" id="A0A0M0GQF5"/>
<comment type="function">
    <text evidence="6">Removes the formyl group from the N-terminal Met of newly synthesized proteins. Requires at least a dipeptide for an efficient rate of reaction. N-terminal L-methionine is a prerequisite for activity but the enzyme has broad specificity at other positions.</text>
</comment>
<evidence type="ECO:0000256" key="6">
    <source>
        <dbReference type="HAMAP-Rule" id="MF_00163"/>
    </source>
</evidence>
<dbReference type="PANTHER" id="PTHR10458:SF22">
    <property type="entry name" value="PEPTIDE DEFORMYLASE"/>
    <property type="match status" value="1"/>
</dbReference>
<keyword evidence="5 6" id="KW-0408">Iron</keyword>
<dbReference type="GeneID" id="89534364"/>
<dbReference type="NCBIfam" id="NF001159">
    <property type="entry name" value="PRK00150.1-3"/>
    <property type="match status" value="1"/>
</dbReference>
<evidence type="ECO:0000256" key="1">
    <source>
        <dbReference type="ARBA" id="ARBA00010759"/>
    </source>
</evidence>
<keyword evidence="3 6" id="KW-0378">Hydrolase</keyword>
<keyword evidence="2 6" id="KW-0479">Metal-binding</keyword>
<feature type="binding site" evidence="6">
    <location>
        <position position="90"/>
    </location>
    <ligand>
        <name>Fe cation</name>
        <dbReference type="ChEBI" id="CHEBI:24875"/>
    </ligand>
</feature>
<comment type="cofactor">
    <cofactor evidence="6">
        <name>Fe(2+)</name>
        <dbReference type="ChEBI" id="CHEBI:29033"/>
    </cofactor>
    <text evidence="6">Binds 1 Fe(2+) ion.</text>
</comment>
<comment type="similarity">
    <text evidence="1 6">Belongs to the polypeptide deformylase family.</text>
</comment>
<dbReference type="RefSeq" id="WP_053427338.1">
    <property type="nucleotide sequence ID" value="NZ_BSED01000226.1"/>
</dbReference>
<dbReference type="CDD" id="cd00487">
    <property type="entry name" value="Pep_deformylase"/>
    <property type="match status" value="1"/>
</dbReference>